<proteinExistence type="predicted"/>
<dbReference type="AlphaFoldDB" id="A0A1I6PWS4"/>
<dbReference type="Proteomes" id="UP000199392">
    <property type="component" value="Unassembled WGS sequence"/>
</dbReference>
<sequence>MSYAMSAALQAALYDALRADGALSGLVGEAIYDAPPSGTLPGLYVTLGAERVRDASDRSAAGAWHDLTVAVISGAAGFSAAKAVAGAVSDLLHEADLSLARGRLVSLRFRRARARRESGGLRRIEMTFRARVEDA</sequence>
<gene>
    <name evidence="1" type="ORF">SAMN04488050_101819</name>
</gene>
<dbReference type="Pfam" id="PF11367">
    <property type="entry name" value="Tail_completion_gp17"/>
    <property type="match status" value="1"/>
</dbReference>
<dbReference type="EMBL" id="FOZW01000001">
    <property type="protein sequence ID" value="SFS44687.1"/>
    <property type="molecule type" value="Genomic_DNA"/>
</dbReference>
<dbReference type="InterPro" id="IPR021508">
    <property type="entry name" value="Gp17-like"/>
</dbReference>
<evidence type="ECO:0000313" key="2">
    <source>
        <dbReference type="Proteomes" id="UP000199392"/>
    </source>
</evidence>
<dbReference type="OrthoDB" id="7644395at2"/>
<evidence type="ECO:0008006" key="3">
    <source>
        <dbReference type="Google" id="ProtNLM"/>
    </source>
</evidence>
<name>A0A1I6PWS4_9RHOB</name>
<dbReference type="RefSeq" id="WP_092422135.1">
    <property type="nucleotide sequence ID" value="NZ_FNCL01000002.1"/>
</dbReference>
<evidence type="ECO:0000313" key="1">
    <source>
        <dbReference type="EMBL" id="SFS44687.1"/>
    </source>
</evidence>
<dbReference type="STRING" id="311180.SAMN04488050_101819"/>
<keyword evidence="2" id="KW-1185">Reference proteome</keyword>
<dbReference type="InterPro" id="IPR053745">
    <property type="entry name" value="Viral_Tail_Comp_sf"/>
</dbReference>
<protein>
    <recommendedName>
        <fullName evidence="3">DUF3168 domain-containing protein</fullName>
    </recommendedName>
</protein>
<accession>A0A1I6PWS4</accession>
<dbReference type="Gene3D" id="3.30.2000.30">
    <property type="match status" value="1"/>
</dbReference>
<organism evidence="1 2">
    <name type="scientific">Alloyangia pacifica</name>
    <dbReference type="NCBI Taxonomy" id="311180"/>
    <lineage>
        <taxon>Bacteria</taxon>
        <taxon>Pseudomonadati</taxon>
        <taxon>Pseudomonadota</taxon>
        <taxon>Alphaproteobacteria</taxon>
        <taxon>Rhodobacterales</taxon>
        <taxon>Roseobacteraceae</taxon>
        <taxon>Alloyangia</taxon>
    </lineage>
</organism>
<reference evidence="2" key="1">
    <citation type="submission" date="2016-10" db="EMBL/GenBank/DDBJ databases">
        <authorList>
            <person name="Varghese N."/>
            <person name="Submissions S."/>
        </authorList>
    </citation>
    <scope>NUCLEOTIDE SEQUENCE [LARGE SCALE GENOMIC DNA]</scope>
    <source>
        <strain evidence="2">DSM 26894</strain>
    </source>
</reference>